<dbReference type="PANTHER" id="PTHR37808:SF1">
    <property type="entry name" value="SPORE GERMINATION PROTEIN-LIKE PROTEIN YDZR"/>
    <property type="match status" value="1"/>
</dbReference>
<evidence type="ECO:0000313" key="3">
    <source>
        <dbReference type="Proteomes" id="UP000789833"/>
    </source>
</evidence>
<proteinExistence type="inferred from homology"/>
<evidence type="ECO:0000256" key="1">
    <source>
        <dbReference type="ARBA" id="ARBA00008103"/>
    </source>
</evidence>
<comment type="similarity">
    <text evidence="1">Belongs to the GerPA/GerPF family.</text>
</comment>
<dbReference type="Proteomes" id="UP000789833">
    <property type="component" value="Unassembled WGS sequence"/>
</dbReference>
<evidence type="ECO:0000313" key="2">
    <source>
        <dbReference type="EMBL" id="CAG9623459.1"/>
    </source>
</evidence>
<accession>A0ABM8YU17</accession>
<protein>
    <submittedName>
        <fullName evidence="2">Spore germination protein GerPF</fullName>
    </submittedName>
</protein>
<dbReference type="InterPro" id="IPR019618">
    <property type="entry name" value="Spore_germination_GerPA"/>
</dbReference>
<reference evidence="2 3" key="1">
    <citation type="submission" date="2021-10" db="EMBL/GenBank/DDBJ databases">
        <authorList>
            <person name="Criscuolo A."/>
        </authorList>
    </citation>
    <scope>NUCLEOTIDE SEQUENCE [LARGE SCALE GENOMIC DNA]</scope>
    <source>
        <strain evidence="3">CIP 111883</strain>
    </source>
</reference>
<name>A0ABM8YU17_9BACI</name>
<organism evidence="2 3">
    <name type="scientific">Sutcliffiella rhizosphaerae</name>
    <dbReference type="NCBI Taxonomy" id="2880967"/>
    <lineage>
        <taxon>Bacteria</taxon>
        <taxon>Bacillati</taxon>
        <taxon>Bacillota</taxon>
        <taxon>Bacilli</taxon>
        <taxon>Bacillales</taxon>
        <taxon>Bacillaceae</taxon>
        <taxon>Sutcliffiella</taxon>
    </lineage>
</organism>
<dbReference type="Pfam" id="PF10676">
    <property type="entry name" value="gerPA"/>
    <property type="match status" value="1"/>
</dbReference>
<keyword evidence="3" id="KW-1185">Reference proteome</keyword>
<comment type="caution">
    <text evidence="2">The sequence shown here is derived from an EMBL/GenBank/DDBJ whole genome shotgun (WGS) entry which is preliminary data.</text>
</comment>
<gene>
    <name evidence="2" type="primary">gerPF_2</name>
    <name evidence="2" type="ORF">BACCIP111883_04272</name>
</gene>
<dbReference type="RefSeq" id="WP_230504916.1">
    <property type="nucleotide sequence ID" value="NZ_CAKJTJ010000049.1"/>
</dbReference>
<dbReference type="PANTHER" id="PTHR37808">
    <property type="entry name" value="SPORE GERMINATION PROTEIN-LIKE PROTEIN YDZR-RELATED"/>
    <property type="match status" value="1"/>
</dbReference>
<sequence>MPAKIGPIKIDSIFGDGVLNLGDTLYISPKRAGKSSEGSGGSNVGNIVNTNNGINVTNTIDPDITDQNLKANK</sequence>
<dbReference type="EMBL" id="CAKJTJ010000049">
    <property type="protein sequence ID" value="CAG9623459.1"/>
    <property type="molecule type" value="Genomic_DNA"/>
</dbReference>